<sequence length="194" mass="20332">MDDEIETLMVEVRASTSGFRSDIEDMRGALDTSLLDGFAKAGDVLERSLLSAIRRGKLGFDELKSIALRTMNEIAAQALQSGIGAIFGGQSPIGGGTNFGSILNGIFSSFLGLPGRATGGPVSPGTPYVVGERGPELFVPTSAGRVEANGQMGGARDVRVSINLNTPRGTQSPVILKRSSRQVASAIARSMRDY</sequence>
<dbReference type="RefSeq" id="WP_197920202.1">
    <property type="nucleotide sequence ID" value="NZ_CAWPTA010000006.1"/>
</dbReference>
<reference evidence="1 2" key="1">
    <citation type="submission" date="2020-11" db="EMBL/GenBank/DDBJ databases">
        <title>Erythrobacter sediminis sp. nov., a marine bacterium from a tidal flat of Garorim Bay.</title>
        <authorList>
            <person name="Kim D."/>
            <person name="Yoo Y."/>
            <person name="Kim J.-J."/>
        </authorList>
    </citation>
    <scope>NUCLEOTIDE SEQUENCE [LARGE SCALE GENOMIC DNA]</scope>
    <source>
        <strain evidence="1 2">JGD-13</strain>
    </source>
</reference>
<name>A0ABS0N2M3_9SPHN</name>
<keyword evidence="2" id="KW-1185">Reference proteome</keyword>
<dbReference type="EMBL" id="JAEANY010000001">
    <property type="protein sequence ID" value="MBH5321550.1"/>
    <property type="molecule type" value="Genomic_DNA"/>
</dbReference>
<organism evidence="1 2">
    <name type="scientific">Aurantiacibacter sediminis</name>
    <dbReference type="NCBI Taxonomy" id="2793064"/>
    <lineage>
        <taxon>Bacteria</taxon>
        <taxon>Pseudomonadati</taxon>
        <taxon>Pseudomonadota</taxon>
        <taxon>Alphaproteobacteria</taxon>
        <taxon>Sphingomonadales</taxon>
        <taxon>Erythrobacteraceae</taxon>
        <taxon>Aurantiacibacter</taxon>
    </lineage>
</organism>
<protein>
    <submittedName>
        <fullName evidence="1">Phage tail tape measure protein</fullName>
    </submittedName>
</protein>
<accession>A0ABS0N2M3</accession>
<comment type="caution">
    <text evidence="1">The sequence shown here is derived from an EMBL/GenBank/DDBJ whole genome shotgun (WGS) entry which is preliminary data.</text>
</comment>
<evidence type="ECO:0000313" key="2">
    <source>
        <dbReference type="Proteomes" id="UP000602442"/>
    </source>
</evidence>
<evidence type="ECO:0000313" key="1">
    <source>
        <dbReference type="EMBL" id="MBH5321550.1"/>
    </source>
</evidence>
<gene>
    <name evidence="1" type="ORF">I5L03_02985</name>
</gene>
<proteinExistence type="predicted"/>
<dbReference type="Proteomes" id="UP000602442">
    <property type="component" value="Unassembled WGS sequence"/>
</dbReference>